<name>A0A219YAE2_9CAUD</name>
<organism evidence="1 2">
    <name type="scientific">Aeromonas phage 44RR2.8t.2</name>
    <dbReference type="NCBI Taxonomy" id="1932900"/>
    <lineage>
        <taxon>Viruses</taxon>
        <taxon>Duplodnaviria</taxon>
        <taxon>Heunggongvirae</taxon>
        <taxon>Uroviricota</taxon>
        <taxon>Caudoviricetes</taxon>
        <taxon>Pantevenvirales</taxon>
        <taxon>Straboviridae</taxon>
        <taxon>Biquartavirus</taxon>
        <taxon>Biquartavirus 44RR2</taxon>
    </lineage>
</organism>
<reference evidence="1 2" key="1">
    <citation type="journal article" date="2017" name="Sci. Rep.">
        <title>Characterization and diversity of phages infecting Aeromonas salmonicida subsp. salmonicida.</title>
        <authorList>
            <person name="Vincent A.T."/>
            <person name="Paquet V.E."/>
            <person name="Bernatchez A."/>
            <person name="Tremblay D.M."/>
            <person name="Moineau S."/>
            <person name="Charette S.J."/>
        </authorList>
    </citation>
    <scope>NUCLEOTIDE SEQUENCE [LARGE SCALE GENOMIC DNA]</scope>
</reference>
<protein>
    <recommendedName>
        <fullName evidence="3">Outer membrane lipoprotein Rz1</fullName>
    </recommendedName>
</protein>
<dbReference type="PROSITE" id="PS51257">
    <property type="entry name" value="PROKAR_LIPOPROTEIN"/>
    <property type="match status" value="1"/>
</dbReference>
<accession>A0A219YAE2</accession>
<dbReference type="Proteomes" id="UP000222894">
    <property type="component" value="Genome"/>
</dbReference>
<evidence type="ECO:0000313" key="1">
    <source>
        <dbReference type="EMBL" id="APU00673.1"/>
    </source>
</evidence>
<proteinExistence type="predicted"/>
<dbReference type="EMBL" id="KY290948">
    <property type="protein sequence ID" value="APU00673.1"/>
    <property type="molecule type" value="Genomic_DNA"/>
</dbReference>
<sequence length="82" mass="9325">MTSMKHIGIVLLSLLVMSCAAKPKELPTPQPVHKLEVTWKATTEGATLSFEDYNRLGVWLEDVNRYIKDQKAIIQICEGRIR</sequence>
<evidence type="ECO:0008006" key="3">
    <source>
        <dbReference type="Google" id="ProtNLM"/>
    </source>
</evidence>
<evidence type="ECO:0000313" key="2">
    <source>
        <dbReference type="Proteomes" id="UP000222894"/>
    </source>
</evidence>